<evidence type="ECO:0000256" key="1">
    <source>
        <dbReference type="SAM" id="MobiDB-lite"/>
    </source>
</evidence>
<feature type="compositionally biased region" description="Acidic residues" evidence="1">
    <location>
        <begin position="536"/>
        <end position="548"/>
    </location>
</feature>
<keyword evidence="2" id="KW-0472">Membrane</keyword>
<dbReference type="VEuPathDB" id="FungiDB:F4678DRAFT_195063"/>
<dbReference type="AlphaFoldDB" id="A0A9W8NGX0"/>
<evidence type="ECO:0000313" key="4">
    <source>
        <dbReference type="Proteomes" id="UP001148614"/>
    </source>
</evidence>
<feature type="transmembrane region" description="Helical" evidence="2">
    <location>
        <begin position="402"/>
        <end position="426"/>
    </location>
</feature>
<dbReference type="EMBL" id="JANPWZ010000528">
    <property type="protein sequence ID" value="KAJ3575621.1"/>
    <property type="molecule type" value="Genomic_DNA"/>
</dbReference>
<evidence type="ECO:0000256" key="2">
    <source>
        <dbReference type="SAM" id="Phobius"/>
    </source>
</evidence>
<keyword evidence="4" id="KW-1185">Reference proteome</keyword>
<feature type="compositionally biased region" description="Basic and acidic residues" evidence="1">
    <location>
        <begin position="519"/>
        <end position="530"/>
    </location>
</feature>
<protein>
    <recommendedName>
        <fullName evidence="5">Receptor L-domain domain-containing protein</fullName>
    </recommendedName>
</protein>
<gene>
    <name evidence="3" type="ORF">NPX13_g3968</name>
</gene>
<keyword evidence="2" id="KW-1133">Transmembrane helix</keyword>
<feature type="compositionally biased region" description="Low complexity" evidence="1">
    <location>
        <begin position="373"/>
        <end position="397"/>
    </location>
</feature>
<feature type="region of interest" description="Disordered" evidence="1">
    <location>
        <begin position="369"/>
        <end position="397"/>
    </location>
</feature>
<evidence type="ECO:0000313" key="3">
    <source>
        <dbReference type="EMBL" id="KAJ3575621.1"/>
    </source>
</evidence>
<sequence length="566" mass="62008">MAVIDAGCQNWVGPVNITSQADIDDNTFAQYDCYDIIYVRDAIGSLNFTNLESVGYLNVSDSPELESLIFPKLLYLYIFRVHNAKFLLTISMPYLTVGTDKFETAPIFDIIGGSALQNLDYGNVSEFWSFRWIDSAVLAITNVTYIVFLVTDSNASFPNLTAIDNFTFKFTQGAQFGLSIFPELTEIGEYTLEDGPKRWGYDETPVTPNTLNGSLSIRLLNYTRNYPDGLTLSGFHNSLDFSTTTIGQNASIYSNNNVHIGLDNLVTIGANFSFINNTNCSLNLNQLSKVGDLVIVDNTNTTLPILPNLETVNNIHFRGLIDTTDGINLFPSLSLVSGSVIIEAWNSDFNCSKLVAQHRDSIIHNLSCNGTDNSTTPNIPTTASPTASTSPSSSPHGMSDGAWAGVGVGIAAIVLGSIIALAWLFLHYRRQQKASKEDPPSSKPQNEEEVKSPDVSGLREAEDGRIIREAPEGAVHEMPVPPAEKPDDHLREMAAAPGELPTSSPVTRFGEGEDMNFEEEQRASRGHDDYSNDVNVEVDDDDDDDGDECLNIPKQAPPVYRYRALA</sequence>
<name>A0A9W8NGX0_9PEZI</name>
<feature type="region of interest" description="Disordered" evidence="1">
    <location>
        <begin position="435"/>
        <end position="461"/>
    </location>
</feature>
<dbReference type="Proteomes" id="UP001148614">
    <property type="component" value="Unassembled WGS sequence"/>
</dbReference>
<proteinExistence type="predicted"/>
<comment type="caution">
    <text evidence="3">The sequence shown here is derived from an EMBL/GenBank/DDBJ whole genome shotgun (WGS) entry which is preliminary data.</text>
</comment>
<reference evidence="3" key="1">
    <citation type="submission" date="2022-07" db="EMBL/GenBank/DDBJ databases">
        <title>Genome Sequence of Xylaria arbuscula.</title>
        <authorList>
            <person name="Buettner E."/>
        </authorList>
    </citation>
    <scope>NUCLEOTIDE SEQUENCE</scope>
    <source>
        <strain evidence="3">VT107</strain>
    </source>
</reference>
<accession>A0A9W8NGX0</accession>
<feature type="region of interest" description="Disordered" evidence="1">
    <location>
        <begin position="469"/>
        <end position="488"/>
    </location>
</feature>
<organism evidence="3 4">
    <name type="scientific">Xylaria arbuscula</name>
    <dbReference type="NCBI Taxonomy" id="114810"/>
    <lineage>
        <taxon>Eukaryota</taxon>
        <taxon>Fungi</taxon>
        <taxon>Dikarya</taxon>
        <taxon>Ascomycota</taxon>
        <taxon>Pezizomycotina</taxon>
        <taxon>Sordariomycetes</taxon>
        <taxon>Xylariomycetidae</taxon>
        <taxon>Xylariales</taxon>
        <taxon>Xylariaceae</taxon>
        <taxon>Xylaria</taxon>
    </lineage>
</organism>
<evidence type="ECO:0008006" key="5">
    <source>
        <dbReference type="Google" id="ProtNLM"/>
    </source>
</evidence>
<feature type="region of interest" description="Disordered" evidence="1">
    <location>
        <begin position="496"/>
        <end position="554"/>
    </location>
</feature>
<keyword evidence="2" id="KW-0812">Transmembrane</keyword>